<reference evidence="1 2" key="1">
    <citation type="submission" date="2019-06" db="EMBL/GenBank/DDBJ databases">
        <title>WGS assembly of Gossypium darwinii.</title>
        <authorList>
            <person name="Chen Z.J."/>
            <person name="Sreedasyam A."/>
            <person name="Ando A."/>
            <person name="Song Q."/>
            <person name="De L."/>
            <person name="Hulse-Kemp A."/>
            <person name="Ding M."/>
            <person name="Ye W."/>
            <person name="Kirkbride R."/>
            <person name="Jenkins J."/>
            <person name="Plott C."/>
            <person name="Lovell J."/>
            <person name="Lin Y.-M."/>
            <person name="Vaughn R."/>
            <person name="Liu B."/>
            <person name="Li W."/>
            <person name="Simpson S."/>
            <person name="Scheffler B."/>
            <person name="Saski C."/>
            <person name="Grover C."/>
            <person name="Hu G."/>
            <person name="Conover J."/>
            <person name="Carlson J."/>
            <person name="Shu S."/>
            <person name="Boston L."/>
            <person name="Williams M."/>
            <person name="Peterson D."/>
            <person name="Mcgee K."/>
            <person name="Jones D."/>
            <person name="Wendel J."/>
            <person name="Stelly D."/>
            <person name="Grimwood J."/>
            <person name="Schmutz J."/>
        </authorList>
    </citation>
    <scope>NUCLEOTIDE SEQUENCE [LARGE SCALE GENOMIC DNA]</scope>
    <source>
        <strain evidence="1">1808015.09</strain>
    </source>
</reference>
<sequence length="52" mass="5842">MAVGRWCQTRAIDAGVRRWQRCAALRHWAGACGAEAGQKQERRPVAARVLYC</sequence>
<dbReference type="EMBL" id="CM017710">
    <property type="protein sequence ID" value="TYG51080.1"/>
    <property type="molecule type" value="Genomic_DNA"/>
</dbReference>
<proteinExistence type="predicted"/>
<gene>
    <name evidence="1" type="ORF">ES288_D10G228100v1</name>
</gene>
<evidence type="ECO:0000313" key="1">
    <source>
        <dbReference type="EMBL" id="TYG51080.1"/>
    </source>
</evidence>
<protein>
    <submittedName>
        <fullName evidence="1">Uncharacterized protein</fullName>
    </submittedName>
</protein>
<evidence type="ECO:0000313" key="2">
    <source>
        <dbReference type="Proteomes" id="UP000323506"/>
    </source>
</evidence>
<dbReference type="Proteomes" id="UP000323506">
    <property type="component" value="Chromosome D10"/>
</dbReference>
<organism evidence="1 2">
    <name type="scientific">Gossypium darwinii</name>
    <name type="common">Darwin's cotton</name>
    <name type="synonym">Gossypium barbadense var. darwinii</name>
    <dbReference type="NCBI Taxonomy" id="34276"/>
    <lineage>
        <taxon>Eukaryota</taxon>
        <taxon>Viridiplantae</taxon>
        <taxon>Streptophyta</taxon>
        <taxon>Embryophyta</taxon>
        <taxon>Tracheophyta</taxon>
        <taxon>Spermatophyta</taxon>
        <taxon>Magnoliopsida</taxon>
        <taxon>eudicotyledons</taxon>
        <taxon>Gunneridae</taxon>
        <taxon>Pentapetalae</taxon>
        <taxon>rosids</taxon>
        <taxon>malvids</taxon>
        <taxon>Malvales</taxon>
        <taxon>Malvaceae</taxon>
        <taxon>Malvoideae</taxon>
        <taxon>Gossypium</taxon>
    </lineage>
</organism>
<name>A0A5D2B3C0_GOSDA</name>
<dbReference type="AlphaFoldDB" id="A0A5D2B3C0"/>
<accession>A0A5D2B3C0</accession>
<keyword evidence="2" id="KW-1185">Reference proteome</keyword>